<dbReference type="Proteomes" id="UP000053091">
    <property type="component" value="Unassembled WGS sequence"/>
</dbReference>
<dbReference type="Pfam" id="PF25917">
    <property type="entry name" value="BSH_RND"/>
    <property type="match status" value="1"/>
</dbReference>
<evidence type="ECO:0000259" key="4">
    <source>
        <dbReference type="Pfam" id="PF25989"/>
    </source>
</evidence>
<dbReference type="Pfam" id="PF25954">
    <property type="entry name" value="Beta-barrel_RND_2"/>
    <property type="match status" value="1"/>
</dbReference>
<dbReference type="NCBIfam" id="TIGR01730">
    <property type="entry name" value="RND_mfp"/>
    <property type="match status" value="1"/>
</dbReference>
<dbReference type="Gene3D" id="2.40.420.20">
    <property type="match status" value="1"/>
</dbReference>
<reference evidence="5" key="1">
    <citation type="journal article" date="2015" name="Genome Announc.">
        <title>Draft Genome Sequence of Bacteroidales Strain TBC1, a Novel Isolate from a Methanogenic Wastewater Treatment System.</title>
        <authorList>
            <person name="Tourlousse D.M."/>
            <person name="Matsuura N."/>
            <person name="Sun L."/>
            <person name="Toyonaga M."/>
            <person name="Kuroda K."/>
            <person name="Ohashi A."/>
            <person name="Cruz R."/>
            <person name="Yamaguchi T."/>
            <person name="Sekiguchi Y."/>
        </authorList>
    </citation>
    <scope>NUCLEOTIDE SEQUENCE [LARGE SCALE GENOMIC DNA]</scope>
    <source>
        <strain evidence="5">TBC1</strain>
    </source>
</reference>
<keyword evidence="6" id="KW-1185">Reference proteome</keyword>
<dbReference type="InterPro" id="IPR006143">
    <property type="entry name" value="RND_pump_MFP"/>
</dbReference>
<dbReference type="AlphaFoldDB" id="A0A0S7BVS3"/>
<dbReference type="GO" id="GO:0015562">
    <property type="term" value="F:efflux transmembrane transporter activity"/>
    <property type="evidence" value="ECO:0007669"/>
    <property type="project" value="TreeGrafter"/>
</dbReference>
<name>A0A0S7BVS3_9BACT</name>
<evidence type="ECO:0000256" key="1">
    <source>
        <dbReference type="ARBA" id="ARBA00009477"/>
    </source>
</evidence>
<evidence type="ECO:0000313" key="5">
    <source>
        <dbReference type="EMBL" id="GAP42667.1"/>
    </source>
</evidence>
<gene>
    <name evidence="5" type="ORF">TBC1_11799</name>
</gene>
<dbReference type="Gene3D" id="2.40.30.170">
    <property type="match status" value="1"/>
</dbReference>
<dbReference type="GO" id="GO:1990281">
    <property type="term" value="C:efflux pump complex"/>
    <property type="evidence" value="ECO:0007669"/>
    <property type="project" value="TreeGrafter"/>
</dbReference>
<organism evidence="5">
    <name type="scientific">Lentimicrobium saccharophilum</name>
    <dbReference type="NCBI Taxonomy" id="1678841"/>
    <lineage>
        <taxon>Bacteria</taxon>
        <taxon>Pseudomonadati</taxon>
        <taxon>Bacteroidota</taxon>
        <taxon>Bacteroidia</taxon>
        <taxon>Bacteroidales</taxon>
        <taxon>Lentimicrobiaceae</taxon>
        <taxon>Lentimicrobium</taxon>
    </lineage>
</organism>
<sequence>MSRLLKRIFSIFLVLAVLVFIAGNKAGWFESKDGDKAAGQASGPEALRVNGVVLTPGGLSDLIYATGTILADEQVELSAEVSGRITSIRFTEGTSVKKGDLLVTINDAELLAQQRKNNYTLRLAEEREARQKSLLAKEAVSQEVYDRALTELNTVQAEAALIEAQLQKTRIVAPFDGTIGLRHVSEGAYVTPGQRIAGLARTVPVKLEFTVPERFSGSVNKGARVKFTVESIDSQLEAVVYATEPKIDPVTRALTVRATYPNTRGELNPGSYARVEFKLNHLSEAITVPAQAIVPELGGFKVFVYRNGKAESRNISVGIRTNEAVQIADGLKAGDTIITTGILQVRDGMPVMIDNLTIQNP</sequence>
<dbReference type="STRING" id="1678841.TBC1_11799"/>
<dbReference type="InterPro" id="IPR058625">
    <property type="entry name" value="MdtA-like_BSH"/>
</dbReference>
<dbReference type="Gene3D" id="1.10.287.470">
    <property type="entry name" value="Helix hairpin bin"/>
    <property type="match status" value="1"/>
</dbReference>
<dbReference type="SUPFAM" id="SSF111369">
    <property type="entry name" value="HlyD-like secretion proteins"/>
    <property type="match status" value="1"/>
</dbReference>
<dbReference type="Pfam" id="PF25989">
    <property type="entry name" value="YknX_C"/>
    <property type="match status" value="1"/>
</dbReference>
<comment type="similarity">
    <text evidence="1">Belongs to the membrane fusion protein (MFP) (TC 8.A.1) family.</text>
</comment>
<proteinExistence type="inferred from homology"/>
<dbReference type="EMBL" id="DF968182">
    <property type="protein sequence ID" value="GAP42667.1"/>
    <property type="molecule type" value="Genomic_DNA"/>
</dbReference>
<evidence type="ECO:0000313" key="6">
    <source>
        <dbReference type="Proteomes" id="UP000053091"/>
    </source>
</evidence>
<feature type="domain" description="CusB-like beta-barrel" evidence="3">
    <location>
        <begin position="207"/>
        <end position="278"/>
    </location>
</feature>
<feature type="domain" description="YknX-like C-terminal permuted SH3-like" evidence="4">
    <location>
        <begin position="285"/>
        <end position="352"/>
    </location>
</feature>
<dbReference type="Gene3D" id="2.40.50.100">
    <property type="match status" value="1"/>
</dbReference>
<dbReference type="RefSeq" id="WP_062038825.1">
    <property type="nucleotide sequence ID" value="NZ_DF968182.1"/>
</dbReference>
<evidence type="ECO:0000259" key="2">
    <source>
        <dbReference type="Pfam" id="PF25917"/>
    </source>
</evidence>
<dbReference type="OrthoDB" id="9806939at2"/>
<protein>
    <submittedName>
        <fullName evidence="5">RND family efflux transporter, MFP subunit</fullName>
    </submittedName>
</protein>
<dbReference type="InterPro" id="IPR058792">
    <property type="entry name" value="Beta-barrel_RND_2"/>
</dbReference>
<dbReference type="InterPro" id="IPR058637">
    <property type="entry name" value="YknX-like_C"/>
</dbReference>
<evidence type="ECO:0000259" key="3">
    <source>
        <dbReference type="Pfam" id="PF25954"/>
    </source>
</evidence>
<feature type="domain" description="Multidrug resistance protein MdtA-like barrel-sandwich hybrid" evidence="2">
    <location>
        <begin position="73"/>
        <end position="195"/>
    </location>
</feature>
<dbReference type="PANTHER" id="PTHR30469:SF36">
    <property type="entry name" value="BLL3903 PROTEIN"/>
    <property type="match status" value="1"/>
</dbReference>
<accession>A0A0S7BVS3</accession>
<dbReference type="PANTHER" id="PTHR30469">
    <property type="entry name" value="MULTIDRUG RESISTANCE PROTEIN MDTA"/>
    <property type="match status" value="1"/>
</dbReference>